<comment type="caution">
    <text evidence="6">The sequence shown here is derived from an EMBL/GenBank/DDBJ whole genome shotgun (WGS) entry which is preliminary data.</text>
</comment>
<evidence type="ECO:0000313" key="7">
    <source>
        <dbReference type="Proteomes" id="UP000193411"/>
    </source>
</evidence>
<dbReference type="PANTHER" id="PTHR11785">
    <property type="entry name" value="AMINO ACID TRANSPORTER"/>
    <property type="match status" value="1"/>
</dbReference>
<protein>
    <submittedName>
        <fullName evidence="6">Amino acid/polyamine transporter I</fullName>
    </submittedName>
</protein>
<keyword evidence="7" id="KW-1185">Reference proteome</keyword>
<keyword evidence="4 5" id="KW-0472">Membrane</keyword>
<evidence type="ECO:0000256" key="5">
    <source>
        <dbReference type="SAM" id="Phobius"/>
    </source>
</evidence>
<dbReference type="InterPro" id="IPR050598">
    <property type="entry name" value="AminoAcid_Transporter"/>
</dbReference>
<dbReference type="InterPro" id="IPR002293">
    <property type="entry name" value="AA/rel_permease1"/>
</dbReference>
<evidence type="ECO:0000256" key="2">
    <source>
        <dbReference type="ARBA" id="ARBA00022692"/>
    </source>
</evidence>
<accession>A0A1Y2HEP9</accession>
<evidence type="ECO:0000256" key="3">
    <source>
        <dbReference type="ARBA" id="ARBA00022989"/>
    </source>
</evidence>
<feature type="transmembrane region" description="Helical" evidence="5">
    <location>
        <begin position="349"/>
        <end position="377"/>
    </location>
</feature>
<dbReference type="EMBL" id="MCFL01000050">
    <property type="protein sequence ID" value="ORZ32173.1"/>
    <property type="molecule type" value="Genomic_DNA"/>
</dbReference>
<name>A0A1Y2HEP9_9FUNG</name>
<feature type="transmembrane region" description="Helical" evidence="5">
    <location>
        <begin position="61"/>
        <end position="79"/>
    </location>
</feature>
<dbReference type="STRING" id="765915.A0A1Y2HEP9"/>
<dbReference type="Pfam" id="PF13520">
    <property type="entry name" value="AA_permease_2"/>
    <property type="match status" value="1"/>
</dbReference>
<feature type="transmembrane region" description="Helical" evidence="5">
    <location>
        <begin position="303"/>
        <end position="328"/>
    </location>
</feature>
<feature type="transmembrane region" description="Helical" evidence="5">
    <location>
        <begin position="450"/>
        <end position="469"/>
    </location>
</feature>
<dbReference type="OrthoDB" id="5982228at2759"/>
<dbReference type="PIRSF" id="PIRSF006060">
    <property type="entry name" value="AA_transporter"/>
    <property type="match status" value="1"/>
</dbReference>
<dbReference type="GO" id="GO:0016020">
    <property type="term" value="C:membrane"/>
    <property type="evidence" value="ECO:0007669"/>
    <property type="project" value="UniProtKB-SubCell"/>
</dbReference>
<reference evidence="6 7" key="1">
    <citation type="submission" date="2016-07" db="EMBL/GenBank/DDBJ databases">
        <title>Pervasive Adenine N6-methylation of Active Genes in Fungi.</title>
        <authorList>
            <consortium name="DOE Joint Genome Institute"/>
            <person name="Mondo S.J."/>
            <person name="Dannebaum R.O."/>
            <person name="Kuo R.C."/>
            <person name="Labutti K."/>
            <person name="Haridas S."/>
            <person name="Kuo A."/>
            <person name="Salamov A."/>
            <person name="Ahrendt S.R."/>
            <person name="Lipzen A."/>
            <person name="Sullivan W."/>
            <person name="Andreopoulos W.B."/>
            <person name="Clum A."/>
            <person name="Lindquist E."/>
            <person name="Daum C."/>
            <person name="Ramamoorthy G.K."/>
            <person name="Gryganskyi A."/>
            <person name="Culley D."/>
            <person name="Magnuson J.K."/>
            <person name="James T.Y."/>
            <person name="O'Malley M.A."/>
            <person name="Stajich J.E."/>
            <person name="Spatafora J.W."/>
            <person name="Visel A."/>
            <person name="Grigoriev I.V."/>
        </authorList>
    </citation>
    <scope>NUCLEOTIDE SEQUENCE [LARGE SCALE GENOMIC DNA]</scope>
    <source>
        <strain evidence="6 7">PL171</strain>
    </source>
</reference>
<sequence>MTAACHAAVEKSHSDVESSGSSIPNHLKPTLNVFQGAALIAGATIGSGKVLGVMGATGPSLFLWVLAAVVAFVAAMNYAELGSRITQSGGDAPYLESAYPRPRKFLAVIFSWTRVVLVNPGYNSSLSYIAATYLAEAFPDALSSTTNSLRTIATIILVVQTLACIPSNNVAGKFVAGVTVVSVLSLALFCITGMGVLVGIAPSVRTLDSFSSEHLFKGTTSNPGEWANALFKVLWAFDGFANLASSLGELRNPERNIKRATVLGIGTVTFLYLLANVTYLVSVPFDLLSTQGDKIASVWAERVFGAGGRVAVTLIIAVSVLSCCYVCLFSASRIAQATGESAMIFPPRFFAALNGKTGTPVNALMVNLIMSIALLWIPPNDDVFWFVINLVSYPTWFFYGLTSIALLIIKRRDAANGYAGVTMHPAGAVFVLLMALFLVVFPYFDPTLVLPSALAWVFMFLGIPSWFLLMRQERMAKDAVLAH</sequence>
<evidence type="ECO:0000256" key="4">
    <source>
        <dbReference type="ARBA" id="ARBA00023136"/>
    </source>
</evidence>
<evidence type="ECO:0000256" key="1">
    <source>
        <dbReference type="ARBA" id="ARBA00004141"/>
    </source>
</evidence>
<feature type="transmembrane region" description="Helical" evidence="5">
    <location>
        <begin position="149"/>
        <end position="168"/>
    </location>
</feature>
<proteinExistence type="predicted"/>
<feature type="transmembrane region" description="Helical" evidence="5">
    <location>
        <begin position="260"/>
        <end position="283"/>
    </location>
</feature>
<dbReference type="AlphaFoldDB" id="A0A1Y2HEP9"/>
<feature type="transmembrane region" description="Helical" evidence="5">
    <location>
        <begin position="421"/>
        <end position="444"/>
    </location>
</feature>
<comment type="subcellular location">
    <subcellularLocation>
        <location evidence="1">Membrane</location>
        <topology evidence="1">Multi-pass membrane protein</topology>
    </subcellularLocation>
</comment>
<dbReference type="PANTHER" id="PTHR11785:SF353">
    <property type="entry name" value="METHIONINE TRANSPORTER (EUROFUNG)"/>
    <property type="match status" value="1"/>
</dbReference>
<keyword evidence="3 5" id="KW-1133">Transmembrane helix</keyword>
<dbReference type="Gene3D" id="1.20.1740.10">
    <property type="entry name" value="Amino acid/polyamine transporter I"/>
    <property type="match status" value="1"/>
</dbReference>
<dbReference type="Proteomes" id="UP000193411">
    <property type="component" value="Unassembled WGS sequence"/>
</dbReference>
<gene>
    <name evidence="6" type="ORF">BCR44DRAFT_1487360</name>
</gene>
<feature type="transmembrane region" description="Helical" evidence="5">
    <location>
        <begin position="383"/>
        <end position="409"/>
    </location>
</feature>
<evidence type="ECO:0000313" key="6">
    <source>
        <dbReference type="EMBL" id="ORZ32173.1"/>
    </source>
</evidence>
<feature type="transmembrane region" description="Helical" evidence="5">
    <location>
        <begin position="174"/>
        <end position="201"/>
    </location>
</feature>
<keyword evidence="2 5" id="KW-0812">Transmembrane</keyword>
<organism evidence="6 7">
    <name type="scientific">Catenaria anguillulae PL171</name>
    <dbReference type="NCBI Taxonomy" id="765915"/>
    <lineage>
        <taxon>Eukaryota</taxon>
        <taxon>Fungi</taxon>
        <taxon>Fungi incertae sedis</taxon>
        <taxon>Blastocladiomycota</taxon>
        <taxon>Blastocladiomycetes</taxon>
        <taxon>Blastocladiales</taxon>
        <taxon>Catenariaceae</taxon>
        <taxon>Catenaria</taxon>
    </lineage>
</organism>
<dbReference type="GO" id="GO:0015179">
    <property type="term" value="F:L-amino acid transmembrane transporter activity"/>
    <property type="evidence" value="ECO:0007669"/>
    <property type="project" value="TreeGrafter"/>
</dbReference>